<dbReference type="GO" id="GO:0016740">
    <property type="term" value="F:transferase activity"/>
    <property type="evidence" value="ECO:0007669"/>
    <property type="project" value="UniProtKB-KW"/>
</dbReference>
<dbReference type="Gene3D" id="3.40.640.10">
    <property type="entry name" value="Type I PLP-dependent aspartate aminotransferase-like (Major domain)"/>
    <property type="match status" value="1"/>
</dbReference>
<dbReference type="PANTHER" id="PTHR11601:SF34">
    <property type="entry name" value="CYSTEINE DESULFURASE"/>
    <property type="match status" value="1"/>
</dbReference>
<dbReference type="EMBL" id="CAFAAB010000054">
    <property type="protein sequence ID" value="CAB4782007.1"/>
    <property type="molecule type" value="Genomic_DNA"/>
</dbReference>
<dbReference type="GO" id="GO:0051536">
    <property type="term" value="F:iron-sulfur cluster binding"/>
    <property type="evidence" value="ECO:0007669"/>
    <property type="project" value="UniProtKB-KW"/>
</dbReference>
<dbReference type="PIRSF" id="PIRSF005572">
    <property type="entry name" value="NifS"/>
    <property type="match status" value="1"/>
</dbReference>
<name>A0A6J6WIK4_9ZZZZ</name>
<proteinExistence type="inferred from homology"/>
<comment type="similarity">
    <text evidence="2">Belongs to the class-V pyridoxal-phosphate-dependent aminotransferase family. NifS/IscS subfamily.</text>
</comment>
<dbReference type="PANTHER" id="PTHR11601">
    <property type="entry name" value="CYSTEINE DESULFURYLASE FAMILY MEMBER"/>
    <property type="match status" value="1"/>
</dbReference>
<evidence type="ECO:0000256" key="3">
    <source>
        <dbReference type="ARBA" id="ARBA00022679"/>
    </source>
</evidence>
<comment type="cofactor">
    <cofactor evidence="1">
        <name>pyridoxal 5'-phosphate</name>
        <dbReference type="ChEBI" id="CHEBI:597326"/>
    </cofactor>
</comment>
<feature type="domain" description="Aminotransferase class V" evidence="8">
    <location>
        <begin position="7"/>
        <end position="374"/>
    </location>
</feature>
<evidence type="ECO:0000256" key="5">
    <source>
        <dbReference type="ARBA" id="ARBA00022898"/>
    </source>
</evidence>
<dbReference type="InterPro" id="IPR015421">
    <property type="entry name" value="PyrdxlP-dep_Trfase_major"/>
</dbReference>
<keyword evidence="3" id="KW-0808">Transferase</keyword>
<organism evidence="9">
    <name type="scientific">freshwater metagenome</name>
    <dbReference type="NCBI Taxonomy" id="449393"/>
    <lineage>
        <taxon>unclassified sequences</taxon>
        <taxon>metagenomes</taxon>
        <taxon>ecological metagenomes</taxon>
    </lineage>
</organism>
<keyword evidence="4" id="KW-0479">Metal-binding</keyword>
<protein>
    <submittedName>
        <fullName evidence="9">Unannotated protein</fullName>
    </submittedName>
</protein>
<dbReference type="InterPro" id="IPR016454">
    <property type="entry name" value="Cysteine_dSase"/>
</dbReference>
<evidence type="ECO:0000256" key="2">
    <source>
        <dbReference type="ARBA" id="ARBA00006490"/>
    </source>
</evidence>
<evidence type="ECO:0000313" key="9">
    <source>
        <dbReference type="EMBL" id="CAB4782007.1"/>
    </source>
</evidence>
<dbReference type="InterPro" id="IPR015424">
    <property type="entry name" value="PyrdxlP-dep_Trfase"/>
</dbReference>
<evidence type="ECO:0000256" key="7">
    <source>
        <dbReference type="ARBA" id="ARBA00023014"/>
    </source>
</evidence>
<reference evidence="9" key="1">
    <citation type="submission" date="2020-05" db="EMBL/GenBank/DDBJ databases">
        <authorList>
            <person name="Chiriac C."/>
            <person name="Salcher M."/>
            <person name="Ghai R."/>
            <person name="Kavagutti S V."/>
        </authorList>
    </citation>
    <scope>NUCLEOTIDE SEQUENCE</scope>
</reference>
<evidence type="ECO:0000256" key="4">
    <source>
        <dbReference type="ARBA" id="ARBA00022723"/>
    </source>
</evidence>
<dbReference type="GO" id="GO:0046872">
    <property type="term" value="F:metal ion binding"/>
    <property type="evidence" value="ECO:0007669"/>
    <property type="project" value="UniProtKB-KW"/>
</dbReference>
<evidence type="ECO:0000259" key="8">
    <source>
        <dbReference type="Pfam" id="PF00266"/>
    </source>
</evidence>
<keyword evidence="5" id="KW-0663">Pyridoxal phosphate</keyword>
<evidence type="ECO:0000256" key="1">
    <source>
        <dbReference type="ARBA" id="ARBA00001933"/>
    </source>
</evidence>
<dbReference type="Pfam" id="PF00266">
    <property type="entry name" value="Aminotran_5"/>
    <property type="match status" value="1"/>
</dbReference>
<gene>
    <name evidence="9" type="ORF">UFOPK2958_00605</name>
</gene>
<dbReference type="InterPro" id="IPR000192">
    <property type="entry name" value="Aminotrans_V_dom"/>
</dbReference>
<keyword evidence="6" id="KW-0408">Iron</keyword>
<dbReference type="AlphaFoldDB" id="A0A6J6WIK4"/>
<accession>A0A6J6WIK4</accession>
<keyword evidence="7" id="KW-0411">Iron-sulfur</keyword>
<evidence type="ECO:0000256" key="6">
    <source>
        <dbReference type="ARBA" id="ARBA00023004"/>
    </source>
</evidence>
<sequence length="389" mass="41126">MSEQNFYFDHGASAPRLDEVAEAMAPWQHGVVGNPSGMHSASRAARRAIEDARDIVANFVGQPSHEVIFTGGGTESCHLAISGVVREHRQHHEVSDIVISPTEHHAVLNTALALADEFDDVRVRFLDVDDLGIVTTSSLWENVGPNTAIVSVMTVNNETGVYQPIPVVGSITAGGVPDGGISHTDAVAAAPWLYLPALTESIDMISLAAHKLGGPVNSGALVLRREIKLSPVSVGGGQERGHRGGTVDVAAAVGLAAACRVVDRERMEVNERVSALRARLEAALRYIPGVAITATEETRVPGCTHLTVEGLASEELLFLLDNAGIAASAGASCSSGASVVSHVLEAMKMPEDKARGALRFTMGRETTKEDVDQLIAVFADVVYRLRGEK</sequence>
<dbReference type="InterPro" id="IPR015422">
    <property type="entry name" value="PyrdxlP-dep_Trfase_small"/>
</dbReference>
<dbReference type="Gene3D" id="3.90.1150.10">
    <property type="entry name" value="Aspartate Aminotransferase, domain 1"/>
    <property type="match status" value="1"/>
</dbReference>
<dbReference type="SUPFAM" id="SSF53383">
    <property type="entry name" value="PLP-dependent transferases"/>
    <property type="match status" value="1"/>
</dbReference>